<name>A0A8J3DNF8_9HYPH</name>
<reference evidence="2" key="2">
    <citation type="submission" date="2020-09" db="EMBL/GenBank/DDBJ databases">
        <authorList>
            <person name="Sun Q."/>
            <person name="Kim S."/>
        </authorList>
    </citation>
    <scope>NUCLEOTIDE SEQUENCE</scope>
    <source>
        <strain evidence="2">KCTC 42249</strain>
    </source>
</reference>
<evidence type="ECO:0000313" key="2">
    <source>
        <dbReference type="EMBL" id="GHD12989.1"/>
    </source>
</evidence>
<gene>
    <name evidence="2" type="ORF">GCM10016234_18000</name>
</gene>
<dbReference type="InterPro" id="IPR016181">
    <property type="entry name" value="Acyl_CoA_acyltransferase"/>
</dbReference>
<protein>
    <submittedName>
        <fullName evidence="2">N-acetyltransferase</fullName>
    </submittedName>
</protein>
<dbReference type="Proteomes" id="UP000630142">
    <property type="component" value="Unassembled WGS sequence"/>
</dbReference>
<dbReference type="AlphaFoldDB" id="A0A8J3DNF8"/>
<dbReference type="PROSITE" id="PS51186">
    <property type="entry name" value="GNAT"/>
    <property type="match status" value="1"/>
</dbReference>
<proteinExistence type="predicted"/>
<accession>A0A8J3DNF8</accession>
<sequence length="205" mass="21903">MNTNTAFQASFDALIQTALPEVDHRPVARPAFTLGAERLGDVVSREALLDLAMGANRKRKSSEKLRRGRKPAEGLALVARDEADQLVGTVRLWNVRLGDGVQALLLGPLAVEPSTKSGGIGSALMRQAITEATRLGHCAILLVGDPGYYERFGFSAAKTGDLAMPGPYERHRFLALELVEGWLDGAKGTLKASGRKVSEVVARAG</sequence>
<dbReference type="CDD" id="cd04301">
    <property type="entry name" value="NAT_SF"/>
    <property type="match status" value="1"/>
</dbReference>
<dbReference type="Gene3D" id="3.40.630.30">
    <property type="match status" value="1"/>
</dbReference>
<reference evidence="2" key="1">
    <citation type="journal article" date="2014" name="Int. J. Syst. Evol. Microbiol.">
        <title>Complete genome sequence of Corynebacterium casei LMG S-19264T (=DSM 44701T), isolated from a smear-ripened cheese.</title>
        <authorList>
            <consortium name="US DOE Joint Genome Institute (JGI-PGF)"/>
            <person name="Walter F."/>
            <person name="Albersmeier A."/>
            <person name="Kalinowski J."/>
            <person name="Ruckert C."/>
        </authorList>
    </citation>
    <scope>NUCLEOTIDE SEQUENCE</scope>
    <source>
        <strain evidence="2">KCTC 42249</strain>
    </source>
</reference>
<dbReference type="InterPro" id="IPR000182">
    <property type="entry name" value="GNAT_dom"/>
</dbReference>
<dbReference type="SUPFAM" id="SSF55729">
    <property type="entry name" value="Acyl-CoA N-acyltransferases (Nat)"/>
    <property type="match status" value="1"/>
</dbReference>
<evidence type="ECO:0000313" key="3">
    <source>
        <dbReference type="Proteomes" id="UP000630142"/>
    </source>
</evidence>
<feature type="domain" description="N-acetyltransferase" evidence="1">
    <location>
        <begin position="35"/>
        <end position="179"/>
    </location>
</feature>
<dbReference type="RefSeq" id="WP_189503084.1">
    <property type="nucleotide sequence ID" value="NZ_BMZQ01000001.1"/>
</dbReference>
<dbReference type="EMBL" id="BMZQ01000001">
    <property type="protein sequence ID" value="GHD12989.1"/>
    <property type="molecule type" value="Genomic_DNA"/>
</dbReference>
<comment type="caution">
    <text evidence="2">The sequence shown here is derived from an EMBL/GenBank/DDBJ whole genome shotgun (WGS) entry which is preliminary data.</text>
</comment>
<dbReference type="Pfam" id="PF13508">
    <property type="entry name" value="Acetyltransf_7"/>
    <property type="match status" value="1"/>
</dbReference>
<organism evidence="2 3">
    <name type="scientific">Tianweitania populi</name>
    <dbReference type="NCBI Taxonomy" id="1607949"/>
    <lineage>
        <taxon>Bacteria</taxon>
        <taxon>Pseudomonadati</taxon>
        <taxon>Pseudomonadota</taxon>
        <taxon>Alphaproteobacteria</taxon>
        <taxon>Hyphomicrobiales</taxon>
        <taxon>Phyllobacteriaceae</taxon>
        <taxon>Tianweitania</taxon>
    </lineage>
</organism>
<keyword evidence="3" id="KW-1185">Reference proteome</keyword>
<dbReference type="GO" id="GO:0016747">
    <property type="term" value="F:acyltransferase activity, transferring groups other than amino-acyl groups"/>
    <property type="evidence" value="ECO:0007669"/>
    <property type="project" value="InterPro"/>
</dbReference>
<evidence type="ECO:0000259" key="1">
    <source>
        <dbReference type="PROSITE" id="PS51186"/>
    </source>
</evidence>